<dbReference type="RefSeq" id="WP_195022699.1">
    <property type="nucleotide sequence ID" value="NZ_JADLPS010000006.1"/>
</dbReference>
<dbReference type="EMBL" id="JBIATK010000002">
    <property type="protein sequence ID" value="MFF4022251.1"/>
    <property type="molecule type" value="Genomic_DNA"/>
</dbReference>
<proteinExistence type="predicted"/>
<name>A0ABW6T7W2_9NOCA</name>
<dbReference type="Proteomes" id="UP001602089">
    <property type="component" value="Unassembled WGS sequence"/>
</dbReference>
<comment type="caution">
    <text evidence="2">The sequence shown here is derived from an EMBL/GenBank/DDBJ whole genome shotgun (WGS) entry which is preliminary data.</text>
</comment>
<sequence>MTTPVQVIAATLPAPPTAAPAAPAPPIGAVPMPTAPLIVIDGTKVPVIRPYALAAVAGLGMLAVAVTPTASSPAGGTGVGMFAAATTSISTVGPTFTASGSTSVGIAAGRGSAIVVSAPFGGAGGLVASNAAYGGIGGLGLSILPNSQEWPSFYASGAATAALSYVALFSGAGSTGAPYTQSVGLIENQTGTGGATAMVAIRGSAVLAAHFGGVGQPASTAAAAVPLTYASGGAGALSAPTGAIGAAGSTGGLSTLLGGPAVFGSTGTAVATVSMPAAFGGSAVLTVTDTVVEKAAFSGSGALVGPNTSGAGSGVGALSVVTGGLALFGTAGTAAAATGGPVVWSGTGGLSAVVTPGFAPVGMTKNPTQPTSNTWTQVKGWVADTSTYPGSATSSDALVSLGGKAAATVTGTVAWTAGMFGNSIQVRLKKNNTVIVTGTTSSSSPSTATTSVAVANGDLITVEVIDNSQWSAYTATISSGAGTFVHIT</sequence>
<protein>
    <submittedName>
        <fullName evidence="2">Uncharacterized protein</fullName>
    </submittedName>
</protein>
<feature type="chain" id="PRO_5045852242" evidence="1">
    <location>
        <begin position="22"/>
        <end position="488"/>
    </location>
</feature>
<evidence type="ECO:0000256" key="1">
    <source>
        <dbReference type="SAM" id="SignalP"/>
    </source>
</evidence>
<accession>A0ABW6T7W2</accession>
<evidence type="ECO:0000313" key="3">
    <source>
        <dbReference type="Proteomes" id="UP001602089"/>
    </source>
</evidence>
<evidence type="ECO:0000313" key="2">
    <source>
        <dbReference type="EMBL" id="MFF4022251.1"/>
    </source>
</evidence>
<feature type="signal peptide" evidence="1">
    <location>
        <begin position="1"/>
        <end position="21"/>
    </location>
</feature>
<keyword evidence="1" id="KW-0732">Signal</keyword>
<reference evidence="2 3" key="1">
    <citation type="submission" date="2024-10" db="EMBL/GenBank/DDBJ databases">
        <title>The Natural Products Discovery Center: Release of the First 8490 Sequenced Strains for Exploring Actinobacteria Biosynthetic Diversity.</title>
        <authorList>
            <person name="Kalkreuter E."/>
            <person name="Kautsar S.A."/>
            <person name="Yang D."/>
            <person name="Bader C.D."/>
            <person name="Teijaro C.N."/>
            <person name="Fluegel L."/>
            <person name="Davis C.M."/>
            <person name="Simpson J.R."/>
            <person name="Lauterbach L."/>
            <person name="Steele A.D."/>
            <person name="Gui C."/>
            <person name="Meng S."/>
            <person name="Li G."/>
            <person name="Viehrig K."/>
            <person name="Ye F."/>
            <person name="Su P."/>
            <person name="Kiefer A.F."/>
            <person name="Nichols A."/>
            <person name="Cepeda A.J."/>
            <person name="Yan W."/>
            <person name="Fan B."/>
            <person name="Jiang Y."/>
            <person name="Adhikari A."/>
            <person name="Zheng C.-J."/>
            <person name="Schuster L."/>
            <person name="Cowan T.M."/>
            <person name="Smanski M.J."/>
            <person name="Chevrette M.G."/>
            <person name="De Carvalho L.P.S."/>
            <person name="Shen B."/>
        </authorList>
    </citation>
    <scope>NUCLEOTIDE SEQUENCE [LARGE SCALE GENOMIC DNA]</scope>
    <source>
        <strain evidence="2 3">NPDC001867</strain>
    </source>
</reference>
<keyword evidence="3" id="KW-1185">Reference proteome</keyword>
<gene>
    <name evidence="2" type="ORF">ACFYY5_05340</name>
</gene>
<organism evidence="2 3">
    <name type="scientific">Nocardia elegans</name>
    <dbReference type="NCBI Taxonomy" id="300029"/>
    <lineage>
        <taxon>Bacteria</taxon>
        <taxon>Bacillati</taxon>
        <taxon>Actinomycetota</taxon>
        <taxon>Actinomycetes</taxon>
        <taxon>Mycobacteriales</taxon>
        <taxon>Nocardiaceae</taxon>
        <taxon>Nocardia</taxon>
    </lineage>
</organism>